<sequence length="107" mass="12302">MAARTRRVIWAESARQALDEVVAYISQESPDGAVRVLTRALDTAASLSTLAERGRMVKEVGDSALRELLVYDYRMLYKVYEDRVIIRAFLHGARDFSKWRREQAPEL</sequence>
<accession>A0AAJ1AHG9</accession>
<name>A0AAJ1AHG9_9BACT</name>
<gene>
    <name evidence="2" type="ORF">K8G79_04950</name>
</gene>
<dbReference type="InterPro" id="IPR007712">
    <property type="entry name" value="RelE/ParE_toxin"/>
</dbReference>
<dbReference type="Gene3D" id="3.30.2310.20">
    <property type="entry name" value="RelE-like"/>
    <property type="match status" value="1"/>
</dbReference>
<proteinExistence type="predicted"/>
<evidence type="ECO:0000313" key="3">
    <source>
        <dbReference type="Proteomes" id="UP001197609"/>
    </source>
</evidence>
<evidence type="ECO:0000256" key="1">
    <source>
        <dbReference type="ARBA" id="ARBA00022649"/>
    </source>
</evidence>
<comment type="caution">
    <text evidence="2">The sequence shown here is derived from an EMBL/GenBank/DDBJ whole genome shotgun (WGS) entry which is preliminary data.</text>
</comment>
<dbReference type="EMBL" id="JAIOIU010000057">
    <property type="protein sequence ID" value="MBZ0159469.1"/>
    <property type="molecule type" value="Genomic_DNA"/>
</dbReference>
<dbReference type="InterPro" id="IPR035093">
    <property type="entry name" value="RelE/ParE_toxin_dom_sf"/>
</dbReference>
<reference evidence="2 3" key="1">
    <citation type="journal article" date="2021" name="bioRxiv">
        <title>Unraveling nitrogen, sulfur and carbon metabolic pathways and microbial community transcriptional responses to substrate deprivation and toxicity stresses in a bioreactor mimicking anoxic brackish coastal sediment conditions.</title>
        <authorList>
            <person name="Martins P.D."/>
            <person name="Echeveste M.J."/>
            <person name="Arshad A."/>
            <person name="Kurth J."/>
            <person name="Ouboter H."/>
            <person name="Jetten M.S.M."/>
            <person name="Welte C.U."/>
        </authorList>
    </citation>
    <scope>NUCLEOTIDE SEQUENCE [LARGE SCALE GENOMIC DNA]</scope>
    <source>
        <strain evidence="2">MAG_38</strain>
    </source>
</reference>
<dbReference type="Proteomes" id="UP001197609">
    <property type="component" value="Unassembled WGS sequence"/>
</dbReference>
<dbReference type="Pfam" id="PF05016">
    <property type="entry name" value="ParE_toxin"/>
    <property type="match status" value="1"/>
</dbReference>
<evidence type="ECO:0000313" key="2">
    <source>
        <dbReference type="EMBL" id="MBZ0159469.1"/>
    </source>
</evidence>
<dbReference type="AlphaFoldDB" id="A0AAJ1AHG9"/>
<organism evidence="2 3">
    <name type="scientific">Candidatus Methylomirabilis tolerans</name>
    <dbReference type="NCBI Taxonomy" id="3123416"/>
    <lineage>
        <taxon>Bacteria</taxon>
        <taxon>Candidatus Methylomirabilota</taxon>
        <taxon>Candidatus Methylomirabilia</taxon>
        <taxon>Candidatus Methylomirabilales</taxon>
        <taxon>Candidatus Methylomirabilaceae</taxon>
        <taxon>Candidatus Methylomirabilis</taxon>
    </lineage>
</organism>
<protein>
    <submittedName>
        <fullName evidence="2">Type II toxin-antitoxin system RelE/ParE family toxin</fullName>
    </submittedName>
</protein>
<keyword evidence="1" id="KW-1277">Toxin-antitoxin system</keyword>